<dbReference type="InterPro" id="IPR013766">
    <property type="entry name" value="Thioredoxin_domain"/>
</dbReference>
<dbReference type="AlphaFoldDB" id="A0AAF0WYK9"/>
<dbReference type="EMBL" id="CP093346">
    <property type="protein sequence ID" value="WOG97989.1"/>
    <property type="molecule type" value="Genomic_DNA"/>
</dbReference>
<keyword evidence="5" id="KW-1185">Reference proteome</keyword>
<evidence type="ECO:0000313" key="5">
    <source>
        <dbReference type="Proteomes" id="UP000077755"/>
    </source>
</evidence>
<keyword evidence="1" id="KW-0472">Membrane</keyword>
<organism evidence="4 5">
    <name type="scientific">Daucus carota subsp. sativus</name>
    <name type="common">Carrot</name>
    <dbReference type="NCBI Taxonomy" id="79200"/>
    <lineage>
        <taxon>Eukaryota</taxon>
        <taxon>Viridiplantae</taxon>
        <taxon>Streptophyta</taxon>
        <taxon>Embryophyta</taxon>
        <taxon>Tracheophyta</taxon>
        <taxon>Spermatophyta</taxon>
        <taxon>Magnoliopsida</taxon>
        <taxon>eudicotyledons</taxon>
        <taxon>Gunneridae</taxon>
        <taxon>Pentapetalae</taxon>
        <taxon>asterids</taxon>
        <taxon>campanulids</taxon>
        <taxon>Apiales</taxon>
        <taxon>Apiaceae</taxon>
        <taxon>Apioideae</taxon>
        <taxon>Scandiceae</taxon>
        <taxon>Daucinae</taxon>
        <taxon>Daucus</taxon>
        <taxon>Daucus sect. Daucus</taxon>
    </lineage>
</organism>
<protein>
    <recommendedName>
        <fullName evidence="3">Thioredoxin domain-containing protein</fullName>
    </recommendedName>
</protein>
<dbReference type="KEGG" id="dcr:108218312"/>
<feature type="chain" id="PRO_5042052319" description="Thioredoxin domain-containing protein" evidence="2">
    <location>
        <begin position="26"/>
        <end position="304"/>
    </location>
</feature>
<dbReference type="SUPFAM" id="SSF52833">
    <property type="entry name" value="Thioredoxin-like"/>
    <property type="match status" value="1"/>
</dbReference>
<keyword evidence="2" id="KW-0732">Signal</keyword>
<dbReference type="Gene3D" id="3.40.30.10">
    <property type="entry name" value="Glutaredoxin"/>
    <property type="match status" value="1"/>
</dbReference>
<gene>
    <name evidence="4" type="ORF">DCAR_0417330</name>
</gene>
<dbReference type="InterPro" id="IPR044794">
    <property type="entry name" value="APRL5/7"/>
</dbReference>
<evidence type="ECO:0000256" key="2">
    <source>
        <dbReference type="SAM" id="SignalP"/>
    </source>
</evidence>
<reference evidence="4" key="2">
    <citation type="submission" date="2022-03" db="EMBL/GenBank/DDBJ databases">
        <title>Draft title - Genomic analysis of global carrot germplasm unveils the trajectory of domestication and the origin of high carotenoid orange carrot.</title>
        <authorList>
            <person name="Iorizzo M."/>
            <person name="Ellison S."/>
            <person name="Senalik D."/>
            <person name="Macko-Podgorni A."/>
            <person name="Grzebelus D."/>
            <person name="Bostan H."/>
            <person name="Rolling W."/>
            <person name="Curaba J."/>
            <person name="Simon P."/>
        </authorList>
    </citation>
    <scope>NUCLEOTIDE SEQUENCE</scope>
    <source>
        <tissue evidence="4">Leaf</tissue>
    </source>
</reference>
<dbReference type="Proteomes" id="UP000077755">
    <property type="component" value="Chromosome 4"/>
</dbReference>
<name>A0AAF0WYK9_DAUCS</name>
<dbReference type="PANTHER" id="PTHR47126">
    <property type="entry name" value="5'-ADENYLYLSULFATE REDUCTASE-LIKE 7"/>
    <property type="match status" value="1"/>
</dbReference>
<sequence>MSNSTPIPLSFFIICAFSSLIGASALSPSRPATCPLQSKMFVYNLRAQSPLSFVPTPPLQVGGDFLEKALNSKDANMYTSVLFYASWCPFSNDVLQKFETLSSMFPQMTHLAVEESLVMPSILSRYGIHSFPTILIVKQTSKTRFHGTKDFNSLLGFYWKTTGILPVQYLAADQPVASLERNKEFIMQSWVGLSPTEILRKEPYLVLSLLFLCLVGFTYAFPIVLSQFKALWVSYGPHLNLEIFGETSQILGRILQIINVNRIWTKLKLCKTRNFLHGAKNARVWASSLASVSLGKTASCRSSS</sequence>
<dbReference type="Pfam" id="PF00085">
    <property type="entry name" value="Thioredoxin"/>
    <property type="match status" value="1"/>
</dbReference>
<proteinExistence type="predicted"/>
<keyword evidence="1" id="KW-0812">Transmembrane</keyword>
<evidence type="ECO:0000256" key="1">
    <source>
        <dbReference type="SAM" id="Phobius"/>
    </source>
</evidence>
<dbReference type="InterPro" id="IPR036249">
    <property type="entry name" value="Thioredoxin-like_sf"/>
</dbReference>
<reference evidence="4" key="1">
    <citation type="journal article" date="2016" name="Nat. Genet.">
        <title>A high-quality carrot genome assembly provides new insights into carotenoid accumulation and asterid genome evolution.</title>
        <authorList>
            <person name="Iorizzo M."/>
            <person name="Ellison S."/>
            <person name="Senalik D."/>
            <person name="Zeng P."/>
            <person name="Satapoomin P."/>
            <person name="Huang J."/>
            <person name="Bowman M."/>
            <person name="Iovene M."/>
            <person name="Sanseverino W."/>
            <person name="Cavagnaro P."/>
            <person name="Yildiz M."/>
            <person name="Macko-Podgorni A."/>
            <person name="Moranska E."/>
            <person name="Grzebelus E."/>
            <person name="Grzebelus D."/>
            <person name="Ashrafi H."/>
            <person name="Zheng Z."/>
            <person name="Cheng S."/>
            <person name="Spooner D."/>
            <person name="Van Deynze A."/>
            <person name="Simon P."/>
        </authorList>
    </citation>
    <scope>NUCLEOTIDE SEQUENCE</scope>
    <source>
        <tissue evidence="4">Leaf</tissue>
    </source>
</reference>
<dbReference type="PANTHER" id="PTHR47126:SF3">
    <property type="entry name" value="5'-ADENYLYLSULFATE REDUCTASE-LIKE 5"/>
    <property type="match status" value="1"/>
</dbReference>
<accession>A0AAF0WYK9</accession>
<feature type="domain" description="Thioredoxin" evidence="3">
    <location>
        <begin position="78"/>
        <end position="154"/>
    </location>
</feature>
<evidence type="ECO:0000259" key="3">
    <source>
        <dbReference type="Pfam" id="PF00085"/>
    </source>
</evidence>
<evidence type="ECO:0000313" key="4">
    <source>
        <dbReference type="EMBL" id="WOG97989.1"/>
    </source>
</evidence>
<feature type="signal peptide" evidence="2">
    <location>
        <begin position="1"/>
        <end position="25"/>
    </location>
</feature>
<feature type="transmembrane region" description="Helical" evidence="1">
    <location>
        <begin position="204"/>
        <end position="225"/>
    </location>
</feature>
<keyword evidence="1" id="KW-1133">Transmembrane helix</keyword>